<dbReference type="EMBL" id="CP159925">
    <property type="protein sequence ID" value="XCO76533.1"/>
    <property type="molecule type" value="Genomic_DNA"/>
</dbReference>
<dbReference type="InterPro" id="IPR025683">
    <property type="entry name" value="Protein_beta"/>
</dbReference>
<organism evidence="1">
    <name type="scientific">Lysobacter firmicutimachus</name>
    <dbReference type="NCBI Taxonomy" id="1792846"/>
    <lineage>
        <taxon>Bacteria</taxon>
        <taxon>Pseudomonadati</taxon>
        <taxon>Pseudomonadota</taxon>
        <taxon>Gammaproteobacteria</taxon>
        <taxon>Lysobacterales</taxon>
        <taxon>Lysobacteraceae</taxon>
        <taxon>Lysobacter</taxon>
    </lineage>
</organism>
<accession>A0AAU8N0C8</accession>
<reference evidence="1" key="1">
    <citation type="submission" date="2024-06" db="EMBL/GenBank/DDBJ databases">
        <authorList>
            <person name="Li S."/>
        </authorList>
    </citation>
    <scope>NUCLEOTIDE SEQUENCE</scope>
    <source>
        <strain evidence="1">SR10</strain>
    </source>
</reference>
<dbReference type="RefSeq" id="WP_363799858.1">
    <property type="nucleotide sequence ID" value="NZ_CP159925.1"/>
</dbReference>
<name>A0AAU8N0C8_9GAMM</name>
<gene>
    <name evidence="1" type="ORF">ABU614_07035</name>
</gene>
<proteinExistence type="predicted"/>
<evidence type="ECO:0008006" key="2">
    <source>
        <dbReference type="Google" id="ProtNLM"/>
    </source>
</evidence>
<sequence length="340" mass="37497">MPSQYANYPHYVPIVKWQKWERLALKKIDATDALRVLPCIEVRDSAQHQRALSDYDHTWSLPALVDYSNPLGQLPPGRATELAEFLKTVKGSATYASPVLNPAVAPLVFPSIKSVLGSRKVTLRVRLSNLDQSAGHLNSLKIALAAPGVAAATNRLIVDLGATPVGIGKVQATALAVELQQMKALGFEHLHLASGAFPDSLMHINGAGHVDRRDWAFWVQVAAASPSLLAGYSDYGPLTPNWSEGVLQRRGNRSVIRYALDDKWRIIRAATNTTSDSIAISTLMVTTYGHEFMGAPFSYGDQLIEERADPHLPLAKKRCGQYHITEFWNHHIAHVVKRQY</sequence>
<dbReference type="Pfam" id="PF14350">
    <property type="entry name" value="Beta_protein"/>
    <property type="match status" value="1"/>
</dbReference>
<evidence type="ECO:0000313" key="1">
    <source>
        <dbReference type="EMBL" id="XCO76533.1"/>
    </source>
</evidence>
<protein>
    <recommendedName>
        <fullName evidence="2">Beta protein</fullName>
    </recommendedName>
</protein>
<dbReference type="AlphaFoldDB" id="A0AAU8N0C8"/>